<dbReference type="InterPro" id="IPR034122">
    <property type="entry name" value="Retropepsin-like_bacterial"/>
</dbReference>
<dbReference type="EMBL" id="CABFVA020000014">
    <property type="protein sequence ID" value="VVM05011.1"/>
    <property type="molecule type" value="Genomic_DNA"/>
</dbReference>
<name>A0A5E6M6Q1_9BACT</name>
<dbReference type="Pfam" id="PF13650">
    <property type="entry name" value="Asp_protease_2"/>
    <property type="match status" value="1"/>
</dbReference>
<dbReference type="InterPro" id="IPR021109">
    <property type="entry name" value="Peptidase_aspartic_dom_sf"/>
</dbReference>
<proteinExistence type="predicted"/>
<protein>
    <submittedName>
        <fullName evidence="1">Uncharacterized protein</fullName>
    </submittedName>
</protein>
<dbReference type="OrthoDB" id="185963at2"/>
<dbReference type="Gene3D" id="1.25.40.10">
    <property type="entry name" value="Tetratricopeptide repeat domain"/>
    <property type="match status" value="1"/>
</dbReference>
<gene>
    <name evidence="1" type="ORF">MAMT_00404</name>
</gene>
<dbReference type="Proteomes" id="UP000334923">
    <property type="component" value="Unassembled WGS sequence"/>
</dbReference>
<dbReference type="SUPFAM" id="SSF48452">
    <property type="entry name" value="TPR-like"/>
    <property type="match status" value="1"/>
</dbReference>
<evidence type="ECO:0000313" key="2">
    <source>
        <dbReference type="Proteomes" id="UP000334923"/>
    </source>
</evidence>
<dbReference type="InterPro" id="IPR011990">
    <property type="entry name" value="TPR-like_helical_dom_sf"/>
</dbReference>
<dbReference type="AlphaFoldDB" id="A0A5E6M6Q1"/>
<accession>A0A5E6M6Q1</accession>
<evidence type="ECO:0000313" key="1">
    <source>
        <dbReference type="EMBL" id="VVM05011.1"/>
    </source>
</evidence>
<sequence length="435" mass="46893">MGWLNGREVALRLIGLIFLLASAGGTAASRTAIAGEPLDEARLCLAEGNLEEAARLARKAAALRPSDGAAWRLLGAMELQQGQMVRAERALERALRADDPDPEAAALMAILWRREGRFVDAADLLRKLGGAAEAEQLAGFRGASPFLQTGPDEVRLDWVGSERRPVVRVLVARRQSANFLVDTGASCVVLDRRLAEEIRLPPVGSAQLLGAGARKTHGKLGRLDSLQLGATEVRNIPVAIIDLHRSEQRSEPFDGILGSEFLRRFVVTLDYPKRRLLLRKAGTHGIAEESSALADRRIADVPLRLTPGGLVVVPVEVASREKLLVFLDTGAAETALALSRRAAIRLGLTALGGGDPYSGVGGRYLAPPILLPEVRFAGFSAHHVLGAIVPFPSRIERGEGLPLGGFLGSGFCRPFRVMIDFPRMRLRLTLPQKET</sequence>
<reference evidence="1 2" key="1">
    <citation type="submission" date="2019-09" db="EMBL/GenBank/DDBJ databases">
        <authorList>
            <person name="Cremers G."/>
        </authorList>
    </citation>
    <scope>NUCLEOTIDE SEQUENCE [LARGE SCALE GENOMIC DNA]</scope>
    <source>
        <strain evidence="1">4A</strain>
    </source>
</reference>
<dbReference type="SUPFAM" id="SSF50630">
    <property type="entry name" value="Acid proteases"/>
    <property type="match status" value="1"/>
</dbReference>
<keyword evidence="2" id="KW-1185">Reference proteome</keyword>
<organism evidence="1 2">
    <name type="scientific">Methylacidimicrobium tartarophylax</name>
    <dbReference type="NCBI Taxonomy" id="1041768"/>
    <lineage>
        <taxon>Bacteria</taxon>
        <taxon>Pseudomonadati</taxon>
        <taxon>Verrucomicrobiota</taxon>
        <taxon>Methylacidimicrobium</taxon>
    </lineage>
</organism>
<dbReference type="Pfam" id="PF14559">
    <property type="entry name" value="TPR_19"/>
    <property type="match status" value="1"/>
</dbReference>
<dbReference type="Gene3D" id="2.40.70.10">
    <property type="entry name" value="Acid Proteases"/>
    <property type="match status" value="2"/>
</dbReference>
<dbReference type="CDD" id="cd05483">
    <property type="entry name" value="retropepsin_like_bacteria"/>
    <property type="match status" value="1"/>
</dbReference>
<dbReference type="RefSeq" id="WP_142659269.1">
    <property type="nucleotide sequence ID" value="NZ_CABFVA020000014.1"/>
</dbReference>